<dbReference type="EMBL" id="BDQV01000694">
    <property type="protein sequence ID" value="GAY67386.1"/>
    <property type="molecule type" value="Genomic_DNA"/>
</dbReference>
<dbReference type="InterPro" id="IPR002160">
    <property type="entry name" value="Prot_inh_Kunz-lg"/>
</dbReference>
<dbReference type="SUPFAM" id="SSF50386">
    <property type="entry name" value="STI-like"/>
    <property type="match status" value="1"/>
</dbReference>
<name>A0A2H5QRY5_CITUN</name>
<dbReference type="PANTHER" id="PTHR33107">
    <property type="entry name" value="KUNITZ TRYPSIN INHIBITOR 2"/>
    <property type="match status" value="1"/>
</dbReference>
<protein>
    <submittedName>
        <fullName evidence="1">Uncharacterized protein</fullName>
    </submittedName>
</protein>
<dbReference type="Pfam" id="PF00197">
    <property type="entry name" value="Kunitz_legume"/>
    <property type="match status" value="1"/>
</dbReference>
<dbReference type="Gene3D" id="2.80.10.50">
    <property type="match status" value="1"/>
</dbReference>
<proteinExistence type="predicted"/>
<sequence length="121" mass="13759">MLHLIQFSTSSESSSKLVQNILKYGSSMTFSPVNPKKGNVHESTDLNIKFEVAKTSVQSTVWKLDNFDAILVQWVCDNWGVKGNPGLQTMRNWLRIEKFYGDYKLVLCPSVCKFCAEMLAF</sequence>
<dbReference type="PANTHER" id="PTHR33107:SF5">
    <property type="entry name" value="KUNITZ TRYPSIN INHIBITOR 5"/>
    <property type="match status" value="1"/>
</dbReference>
<comment type="caution">
    <text evidence="1">The sequence shown here is derived from an EMBL/GenBank/DDBJ whole genome shotgun (WGS) entry which is preliminary data.</text>
</comment>
<reference evidence="1 2" key="1">
    <citation type="journal article" date="2017" name="Front. Genet.">
        <title>Draft sequencing of the heterozygous diploid genome of Satsuma (Citrus unshiu Marc.) using a hybrid assembly approach.</title>
        <authorList>
            <person name="Shimizu T."/>
            <person name="Tanizawa Y."/>
            <person name="Mochizuki T."/>
            <person name="Nagasaki H."/>
            <person name="Yoshioka T."/>
            <person name="Toyoda A."/>
            <person name="Fujiyama A."/>
            <person name="Kaminuma E."/>
            <person name="Nakamura Y."/>
        </authorList>
    </citation>
    <scope>NUCLEOTIDE SEQUENCE [LARGE SCALE GENOMIC DNA]</scope>
    <source>
        <strain evidence="2">cv. Miyagawa wase</strain>
    </source>
</reference>
<dbReference type="InterPro" id="IPR011065">
    <property type="entry name" value="Kunitz_inhibitor_STI-like_sf"/>
</dbReference>
<dbReference type="Proteomes" id="UP000236630">
    <property type="component" value="Unassembled WGS sequence"/>
</dbReference>
<evidence type="ECO:0000313" key="1">
    <source>
        <dbReference type="EMBL" id="GAY67386.1"/>
    </source>
</evidence>
<gene>
    <name evidence="1" type="ORF">CUMW_256030</name>
</gene>
<evidence type="ECO:0000313" key="2">
    <source>
        <dbReference type="Proteomes" id="UP000236630"/>
    </source>
</evidence>
<keyword evidence="2" id="KW-1185">Reference proteome</keyword>
<organism evidence="1 2">
    <name type="scientific">Citrus unshiu</name>
    <name type="common">Satsuma mandarin</name>
    <name type="synonym">Citrus nobilis var. unshiu</name>
    <dbReference type="NCBI Taxonomy" id="55188"/>
    <lineage>
        <taxon>Eukaryota</taxon>
        <taxon>Viridiplantae</taxon>
        <taxon>Streptophyta</taxon>
        <taxon>Embryophyta</taxon>
        <taxon>Tracheophyta</taxon>
        <taxon>Spermatophyta</taxon>
        <taxon>Magnoliopsida</taxon>
        <taxon>eudicotyledons</taxon>
        <taxon>Gunneridae</taxon>
        <taxon>Pentapetalae</taxon>
        <taxon>rosids</taxon>
        <taxon>malvids</taxon>
        <taxon>Sapindales</taxon>
        <taxon>Rutaceae</taxon>
        <taxon>Aurantioideae</taxon>
        <taxon>Citrus</taxon>
    </lineage>
</organism>
<accession>A0A2H5QRY5</accession>
<dbReference type="AlphaFoldDB" id="A0A2H5QRY5"/>
<dbReference type="GO" id="GO:0004866">
    <property type="term" value="F:endopeptidase inhibitor activity"/>
    <property type="evidence" value="ECO:0007669"/>
    <property type="project" value="InterPro"/>
</dbReference>